<dbReference type="PRINTS" id="PR00411">
    <property type="entry name" value="PNDRDTASEI"/>
</dbReference>
<keyword evidence="3 9" id="KW-0274">FAD</keyword>
<dbReference type="Pfam" id="PF07992">
    <property type="entry name" value="Pyr_redox_2"/>
    <property type="match status" value="1"/>
</dbReference>
<keyword evidence="7 11" id="KW-0676">Redox-active center</keyword>
<evidence type="ECO:0000256" key="10">
    <source>
        <dbReference type="PIRSR" id="PIRSR000350-4"/>
    </source>
</evidence>
<dbReference type="NCBIfam" id="NF005884">
    <property type="entry name" value="PRK07846.1"/>
    <property type="match status" value="1"/>
</dbReference>
<dbReference type="OrthoDB" id="9800167at2"/>
<dbReference type="AlphaFoldDB" id="A0A6H9WNY6"/>
<dbReference type="InterPro" id="IPR004099">
    <property type="entry name" value="Pyr_nucl-diS_OxRdtase_dimer"/>
</dbReference>
<evidence type="ECO:0000313" key="15">
    <source>
        <dbReference type="Proteomes" id="UP000431744"/>
    </source>
</evidence>
<keyword evidence="2 11" id="KW-0285">Flavoprotein</keyword>
<evidence type="ECO:0000256" key="9">
    <source>
        <dbReference type="PIRSR" id="PIRSR000350-3"/>
    </source>
</evidence>
<feature type="binding site" evidence="9">
    <location>
        <begin position="175"/>
        <end position="182"/>
    </location>
    <ligand>
        <name>NAD(+)</name>
        <dbReference type="ChEBI" id="CHEBI:57540"/>
    </ligand>
</feature>
<dbReference type="PROSITE" id="PS00076">
    <property type="entry name" value="PYRIDINE_REDOX_1"/>
    <property type="match status" value="1"/>
</dbReference>
<feature type="domain" description="FAD/NAD(P)-binding" evidence="13">
    <location>
        <begin position="6"/>
        <end position="318"/>
    </location>
</feature>
<dbReference type="GO" id="GO:0004148">
    <property type="term" value="F:dihydrolipoyl dehydrogenase (NADH) activity"/>
    <property type="evidence" value="ECO:0007669"/>
    <property type="project" value="TreeGrafter"/>
</dbReference>
<protein>
    <submittedName>
        <fullName evidence="14">Mycothione reductase</fullName>
        <ecNumber evidence="14">1.8.1.15</ecNumber>
    </submittedName>
</protein>
<evidence type="ECO:0000256" key="7">
    <source>
        <dbReference type="ARBA" id="ARBA00023284"/>
    </source>
</evidence>
<dbReference type="InterPro" id="IPR016156">
    <property type="entry name" value="FAD/NAD-linked_Rdtase_dimer_sf"/>
</dbReference>
<feature type="active site" description="Proton acceptor" evidence="8">
    <location>
        <position position="446"/>
    </location>
</feature>
<dbReference type="GO" id="GO:0006103">
    <property type="term" value="P:2-oxoglutarate metabolic process"/>
    <property type="evidence" value="ECO:0007669"/>
    <property type="project" value="TreeGrafter"/>
</dbReference>
<evidence type="ECO:0000256" key="2">
    <source>
        <dbReference type="ARBA" id="ARBA00022630"/>
    </source>
</evidence>
<dbReference type="InterPro" id="IPR036188">
    <property type="entry name" value="FAD/NAD-bd_sf"/>
</dbReference>
<dbReference type="InterPro" id="IPR012999">
    <property type="entry name" value="Pyr_OxRdtase_I_AS"/>
</dbReference>
<dbReference type="InterPro" id="IPR023753">
    <property type="entry name" value="FAD/NAD-binding_dom"/>
</dbReference>
<keyword evidence="9" id="KW-0547">Nucleotide-binding</keyword>
<comment type="similarity">
    <text evidence="1 11">Belongs to the class-I pyridine nucleotide-disulfide oxidoreductase family.</text>
</comment>
<feature type="binding site" evidence="9">
    <location>
        <position position="306"/>
    </location>
    <ligand>
        <name>FAD</name>
        <dbReference type="ChEBI" id="CHEBI:57692"/>
    </ligand>
</feature>
<evidence type="ECO:0000313" key="14">
    <source>
        <dbReference type="EMBL" id="KAB1650586.1"/>
    </source>
</evidence>
<evidence type="ECO:0000256" key="4">
    <source>
        <dbReference type="ARBA" id="ARBA00023002"/>
    </source>
</evidence>
<dbReference type="SUPFAM" id="SSF51905">
    <property type="entry name" value="FAD/NAD(P)-binding domain"/>
    <property type="match status" value="1"/>
</dbReference>
<dbReference type="PRINTS" id="PR00368">
    <property type="entry name" value="FADPNR"/>
</dbReference>
<dbReference type="PANTHER" id="PTHR22912">
    <property type="entry name" value="DISULFIDE OXIDOREDUCTASE"/>
    <property type="match status" value="1"/>
</dbReference>
<evidence type="ECO:0000259" key="13">
    <source>
        <dbReference type="Pfam" id="PF07992"/>
    </source>
</evidence>
<proteinExistence type="inferred from homology"/>
<dbReference type="InterPro" id="IPR050151">
    <property type="entry name" value="Class-I_Pyr_Nuc-Dis_Oxidored"/>
</dbReference>
<evidence type="ECO:0000256" key="5">
    <source>
        <dbReference type="ARBA" id="ARBA00023027"/>
    </source>
</evidence>
<name>A0A6H9WNY6_9MICO</name>
<sequence length="469" mass="50069">MDEVELLIIGAGSGNSIPTPQLSALSIAIVDDAPWFGGTCLNVGCIPTKMFVHVADVARSARDAERLGLRNVHIDVDWPAIRDRVFGRIDAIAMSGEEYRRSGEPNVSLVRESVRFTAPREVETDSGRRIRAERVVIAAGSRPRAHPAVPPSPRVLTSDEIMHIDALPARLAIVGGGVVAVEFAAMFEGLGVEVVQIARSTLLRDLDPELQGRFMAAAAASWEVRSETNVVASTETADGVRLELSDGSAVSAELVLVAIGREPNTDRLGTEDVGFDHHPDGRLVVDRYQRVLSGGEATAGVFALGDIDAAHQLKHVANHEARVVQANLLAGPDAPEVKLVANDLAPVPSAVFSAPQVAWFGETLATAEQCGFDAFEVLHEYAWTAWGWALEDRDSCCKLVVEALTGRLLGAHIIGPDAPVLLQPLVLAASNGMSVRGLARSQYWPHPAASEIVENALLKAEDYLLGAVT</sequence>
<comment type="cofactor">
    <cofactor evidence="9">
        <name>FAD</name>
        <dbReference type="ChEBI" id="CHEBI:57692"/>
    </cofactor>
    <text evidence="9">Binds 1 FAD per subunit.</text>
</comment>
<evidence type="ECO:0000256" key="1">
    <source>
        <dbReference type="ARBA" id="ARBA00007532"/>
    </source>
</evidence>
<dbReference type="Pfam" id="PF02852">
    <property type="entry name" value="Pyr_redox_dim"/>
    <property type="match status" value="1"/>
</dbReference>
<evidence type="ECO:0000256" key="6">
    <source>
        <dbReference type="ARBA" id="ARBA00023157"/>
    </source>
</evidence>
<organism evidence="14 15">
    <name type="scientific">Pseudoclavibacter endophyticus</name>
    <dbReference type="NCBI Taxonomy" id="1778590"/>
    <lineage>
        <taxon>Bacteria</taxon>
        <taxon>Bacillati</taxon>
        <taxon>Actinomycetota</taxon>
        <taxon>Actinomycetes</taxon>
        <taxon>Micrococcales</taxon>
        <taxon>Microbacteriaceae</taxon>
        <taxon>Pseudoclavibacter</taxon>
    </lineage>
</organism>
<dbReference type="GO" id="GO:0050627">
    <property type="term" value="F:mycothione reductase [NAD(P)H] activity"/>
    <property type="evidence" value="ECO:0007669"/>
    <property type="project" value="UniProtKB-EC"/>
</dbReference>
<dbReference type="Gene3D" id="3.30.390.30">
    <property type="match status" value="1"/>
</dbReference>
<evidence type="ECO:0000256" key="11">
    <source>
        <dbReference type="RuleBase" id="RU003691"/>
    </source>
</evidence>
<evidence type="ECO:0000259" key="12">
    <source>
        <dbReference type="Pfam" id="PF02852"/>
    </source>
</evidence>
<dbReference type="EC" id="1.8.1.15" evidence="14"/>
<dbReference type="Proteomes" id="UP000431744">
    <property type="component" value="Unassembled WGS sequence"/>
</dbReference>
<dbReference type="EMBL" id="WBJY01000001">
    <property type="protein sequence ID" value="KAB1650586.1"/>
    <property type="molecule type" value="Genomic_DNA"/>
</dbReference>
<keyword evidence="15" id="KW-1185">Reference proteome</keyword>
<feature type="binding site" evidence="9">
    <location>
        <position position="260"/>
    </location>
    <ligand>
        <name>NAD(+)</name>
        <dbReference type="ChEBI" id="CHEBI:57540"/>
    </ligand>
</feature>
<keyword evidence="4 11" id="KW-0560">Oxidoreductase</keyword>
<dbReference type="PANTHER" id="PTHR22912:SF217">
    <property type="entry name" value="DIHYDROLIPOYL DEHYDROGENASE"/>
    <property type="match status" value="1"/>
</dbReference>
<dbReference type="GO" id="GO:0050660">
    <property type="term" value="F:flavin adenine dinucleotide binding"/>
    <property type="evidence" value="ECO:0007669"/>
    <property type="project" value="TreeGrafter"/>
</dbReference>
<dbReference type="InterPro" id="IPR001100">
    <property type="entry name" value="Pyr_nuc-diS_OxRdtase"/>
</dbReference>
<gene>
    <name evidence="14" type="ORF">F8O04_08770</name>
</gene>
<reference evidence="14 15" key="1">
    <citation type="submission" date="2019-09" db="EMBL/GenBank/DDBJ databases">
        <title>Phylogeny of genus Pseudoclavibacter and closely related genus.</title>
        <authorList>
            <person name="Li Y."/>
        </authorList>
    </citation>
    <scope>NUCLEOTIDE SEQUENCE [LARGE SCALE GENOMIC DNA]</scope>
    <source>
        <strain evidence="14 15">EGI 60007</strain>
    </source>
</reference>
<accession>A0A6H9WNY6</accession>
<evidence type="ECO:0000256" key="3">
    <source>
        <dbReference type="ARBA" id="ARBA00022827"/>
    </source>
</evidence>
<comment type="caution">
    <text evidence="14">The sequence shown here is derived from an EMBL/GenBank/DDBJ whole genome shotgun (WGS) entry which is preliminary data.</text>
</comment>
<dbReference type="Gene3D" id="3.50.50.60">
    <property type="entry name" value="FAD/NAD(P)-binding domain"/>
    <property type="match status" value="2"/>
</dbReference>
<keyword evidence="5 9" id="KW-0520">NAD</keyword>
<feature type="binding site" evidence="9">
    <location>
        <position position="49"/>
    </location>
    <ligand>
        <name>FAD</name>
        <dbReference type="ChEBI" id="CHEBI:57692"/>
    </ligand>
</feature>
<dbReference type="SUPFAM" id="SSF55424">
    <property type="entry name" value="FAD/NAD-linked reductases, dimerisation (C-terminal) domain"/>
    <property type="match status" value="1"/>
</dbReference>
<feature type="domain" description="Pyridine nucleotide-disulphide oxidoreductase dimerisation" evidence="12">
    <location>
        <begin position="347"/>
        <end position="456"/>
    </location>
</feature>
<feature type="disulfide bond" description="Redox-active" evidence="10">
    <location>
        <begin position="40"/>
        <end position="45"/>
    </location>
</feature>
<evidence type="ECO:0000256" key="8">
    <source>
        <dbReference type="PIRSR" id="PIRSR000350-2"/>
    </source>
</evidence>
<keyword evidence="6" id="KW-1015">Disulfide bond</keyword>
<dbReference type="PIRSF" id="PIRSF000350">
    <property type="entry name" value="Mercury_reductase_MerA"/>
    <property type="match status" value="1"/>
</dbReference>